<name>A0A6N1X141_9BURK</name>
<evidence type="ECO:0000313" key="3">
    <source>
        <dbReference type="Proteomes" id="UP000509579"/>
    </source>
</evidence>
<dbReference type="Proteomes" id="UP000509579">
    <property type="component" value="Chromosome"/>
</dbReference>
<dbReference type="PROSITE" id="PS50206">
    <property type="entry name" value="RHODANESE_3"/>
    <property type="match status" value="1"/>
</dbReference>
<keyword evidence="3" id="KW-1185">Reference proteome</keyword>
<evidence type="ECO:0000313" key="2">
    <source>
        <dbReference type="EMBL" id="QKV51766.1"/>
    </source>
</evidence>
<dbReference type="EMBL" id="CP054840">
    <property type="protein sequence ID" value="QKV51766.1"/>
    <property type="molecule type" value="Genomic_DNA"/>
</dbReference>
<dbReference type="RefSeq" id="WP_175502696.1">
    <property type="nucleotide sequence ID" value="NZ_CAURQT010000002.1"/>
</dbReference>
<feature type="domain" description="Rhodanese" evidence="1">
    <location>
        <begin position="35"/>
        <end position="133"/>
    </location>
</feature>
<organism evidence="2 3">
    <name type="scientific">Comamonas antarctica</name>
    <dbReference type="NCBI Taxonomy" id="2743470"/>
    <lineage>
        <taxon>Bacteria</taxon>
        <taxon>Pseudomonadati</taxon>
        <taxon>Pseudomonadota</taxon>
        <taxon>Betaproteobacteria</taxon>
        <taxon>Burkholderiales</taxon>
        <taxon>Comamonadaceae</taxon>
        <taxon>Comamonas</taxon>
    </lineage>
</organism>
<dbReference type="PANTHER" id="PTHR44086:SF10">
    <property type="entry name" value="THIOSULFATE SULFURTRANSFERASE_RHODANESE-LIKE DOMAIN-CONTAINING PROTEIN 3"/>
    <property type="match status" value="1"/>
</dbReference>
<dbReference type="InterPro" id="IPR036873">
    <property type="entry name" value="Rhodanese-like_dom_sf"/>
</dbReference>
<dbReference type="SMART" id="SM00450">
    <property type="entry name" value="RHOD"/>
    <property type="match status" value="1"/>
</dbReference>
<proteinExistence type="predicted"/>
<dbReference type="Pfam" id="PF00581">
    <property type="entry name" value="Rhodanese"/>
    <property type="match status" value="1"/>
</dbReference>
<reference evidence="2 3" key="1">
    <citation type="submission" date="2020-06" db="EMBL/GenBank/DDBJ databases">
        <title>Acidovorax antarctica sp. nov., isolated from Corinth ice sheet soil, Antarctic Fields Peninsula.</title>
        <authorList>
            <person name="Xu Q."/>
            <person name="Peng F."/>
        </authorList>
    </citation>
    <scope>NUCLEOTIDE SEQUENCE [LARGE SCALE GENOMIC DNA]</scope>
    <source>
        <strain evidence="2 3">16-35-5</strain>
    </source>
</reference>
<dbReference type="SUPFAM" id="SSF52821">
    <property type="entry name" value="Rhodanese/Cell cycle control phosphatase"/>
    <property type="match status" value="1"/>
</dbReference>
<dbReference type="KEGG" id="aant:HUK68_01990"/>
<dbReference type="Gene3D" id="3.40.250.10">
    <property type="entry name" value="Rhodanese-like domain"/>
    <property type="match status" value="1"/>
</dbReference>
<gene>
    <name evidence="2" type="ORF">HUK68_01990</name>
</gene>
<dbReference type="PANTHER" id="PTHR44086">
    <property type="entry name" value="THIOSULFATE SULFURTRANSFERASE RDL2, MITOCHONDRIAL-RELATED"/>
    <property type="match status" value="1"/>
</dbReference>
<sequence>MTEPTTSDSSPHSAVRPAQGYAGDLPATLAWQWVQQGQAVLVDVRTDAEREWVGRVPGAAAVAWKQWPGMAANADFDAQLRAAVPEGMKVVLLCRSGVRSVAAAQRAAALGLEAYNILEGFEGDADENGQRGRIGGWRLAGLPWRQ</sequence>
<dbReference type="GO" id="GO:0004792">
    <property type="term" value="F:thiosulfate-cyanide sulfurtransferase activity"/>
    <property type="evidence" value="ECO:0007669"/>
    <property type="project" value="TreeGrafter"/>
</dbReference>
<protein>
    <submittedName>
        <fullName evidence="2">Rhodanese-like domain-containing protein</fullName>
    </submittedName>
</protein>
<evidence type="ECO:0000259" key="1">
    <source>
        <dbReference type="PROSITE" id="PS50206"/>
    </source>
</evidence>
<accession>A0A6N1X141</accession>
<dbReference type="InterPro" id="IPR001763">
    <property type="entry name" value="Rhodanese-like_dom"/>
</dbReference>
<dbReference type="AlphaFoldDB" id="A0A6N1X141"/>